<reference evidence="1" key="1">
    <citation type="submission" date="2019-04" db="EMBL/GenBank/DDBJ databases">
        <title>Microbes associate with the intestines of laboratory mice.</title>
        <authorList>
            <person name="Navarre W."/>
            <person name="Wong E."/>
            <person name="Huang K."/>
            <person name="Tropini C."/>
            <person name="Ng K."/>
            <person name="Yu B."/>
        </authorList>
    </citation>
    <scope>NUCLEOTIDE SEQUENCE</scope>
    <source>
        <strain evidence="1">NM04_E33</strain>
    </source>
</reference>
<dbReference type="Proteomes" id="UP000306319">
    <property type="component" value="Unassembled WGS sequence"/>
</dbReference>
<dbReference type="EMBL" id="SRYB01000030">
    <property type="protein sequence ID" value="TGY77080.1"/>
    <property type="molecule type" value="Genomic_DNA"/>
</dbReference>
<organism evidence="1 2">
    <name type="scientific">Lepagella muris</name>
    <dbReference type="NCBI Taxonomy" id="3032870"/>
    <lineage>
        <taxon>Bacteria</taxon>
        <taxon>Pseudomonadati</taxon>
        <taxon>Bacteroidota</taxon>
        <taxon>Bacteroidia</taxon>
        <taxon>Bacteroidales</taxon>
        <taxon>Muribaculaceae</taxon>
        <taxon>Lepagella</taxon>
    </lineage>
</organism>
<comment type="caution">
    <text evidence="1">The sequence shown here is derived from an EMBL/GenBank/DDBJ whole genome shotgun (WGS) entry which is preliminary data.</text>
</comment>
<accession>A0AC61RCH3</accession>
<gene>
    <name evidence="1" type="ORF">E5331_15890</name>
</gene>
<keyword evidence="2" id="KW-1185">Reference proteome</keyword>
<protein>
    <submittedName>
        <fullName evidence="1">Uncharacterized protein</fullName>
    </submittedName>
</protein>
<evidence type="ECO:0000313" key="2">
    <source>
        <dbReference type="Proteomes" id="UP000306319"/>
    </source>
</evidence>
<name>A0AC61RCH3_9BACT</name>
<evidence type="ECO:0000313" key="1">
    <source>
        <dbReference type="EMBL" id="TGY77080.1"/>
    </source>
</evidence>
<proteinExistence type="predicted"/>
<sequence length="165" mass="17603">MKKLLLSIIAVVAVVFSGSAQITLKDAYTSLVNNPGMIEKAVGTIQLAPGISITDLQSVTCNTSRYAQEFIYTYESLPVVNQIIGANNQKEMVCAFTEPSDNGVYNVLFIVGAKQGPFVAAYGQTSADGIEAIRNSDVSLAGDNLIMAVSPTIDIVQFICMDIND</sequence>